<feature type="transmembrane region" description="Helical" evidence="1">
    <location>
        <begin position="513"/>
        <end position="532"/>
    </location>
</feature>
<evidence type="ECO:0000313" key="3">
    <source>
        <dbReference type="Proteomes" id="UP001500945"/>
    </source>
</evidence>
<organism evidence="2 3">
    <name type="scientific">Fodinibacter luteus</name>
    <dbReference type="NCBI Taxonomy" id="552064"/>
    <lineage>
        <taxon>Bacteria</taxon>
        <taxon>Bacillati</taxon>
        <taxon>Actinomycetota</taxon>
        <taxon>Actinomycetes</taxon>
        <taxon>Micrococcales</taxon>
        <taxon>Intrasporangiaceae</taxon>
        <taxon>Fodinibacter (ex Wang et al. 2009)</taxon>
    </lineage>
</organism>
<accession>A0ABP8JYJ8</accession>
<feature type="transmembrane region" description="Helical" evidence="1">
    <location>
        <begin position="578"/>
        <end position="598"/>
    </location>
</feature>
<dbReference type="Proteomes" id="UP001500945">
    <property type="component" value="Unassembled WGS sequence"/>
</dbReference>
<keyword evidence="1" id="KW-0812">Transmembrane</keyword>
<feature type="transmembrane region" description="Helical" evidence="1">
    <location>
        <begin position="332"/>
        <end position="350"/>
    </location>
</feature>
<keyword evidence="1" id="KW-0472">Membrane</keyword>
<feature type="transmembrane region" description="Helical" evidence="1">
    <location>
        <begin position="382"/>
        <end position="403"/>
    </location>
</feature>
<feature type="transmembrane region" description="Helical" evidence="1">
    <location>
        <begin position="225"/>
        <end position="244"/>
    </location>
</feature>
<name>A0ABP8JYJ8_9MICO</name>
<evidence type="ECO:0000256" key="1">
    <source>
        <dbReference type="SAM" id="Phobius"/>
    </source>
</evidence>
<protein>
    <recommendedName>
        <fullName evidence="4">Glycosyltransferase RgtA/B/C/D-like domain-containing protein</fullName>
    </recommendedName>
</protein>
<comment type="caution">
    <text evidence="2">The sequence shown here is derived from an EMBL/GenBank/DDBJ whole genome shotgun (WGS) entry which is preliminary data.</text>
</comment>
<feature type="transmembrane region" description="Helical" evidence="1">
    <location>
        <begin position="194"/>
        <end position="213"/>
    </location>
</feature>
<evidence type="ECO:0000313" key="2">
    <source>
        <dbReference type="EMBL" id="GAA4398095.1"/>
    </source>
</evidence>
<feature type="transmembrane region" description="Helical" evidence="1">
    <location>
        <begin position="63"/>
        <end position="82"/>
    </location>
</feature>
<gene>
    <name evidence="2" type="ORF">GCM10023168_03770</name>
</gene>
<sequence>MRARLLPSLALGAALWVVLVSATAAALSALGWWSPWVAWPTAVVLAAVCAWCVRGLPGVRMPVAASACLVAVVVGFTVWAGATHSEQVLPRRDAASNLQAAVSLATTHARVVPVHPASVGGAEVLRLEGVTLASPAFFEVGSPTAPAVQPQFVVGPAVVYAFGWWVGGADAALVLPALAMGLALLALGLLVARVVGPWAGVASAALVAVLFPVVHTARATYSEPLAMLTLTSGLLAVTLAVATARLPGDGVPAPGGPVDGGTEGEGRVPGAVGFVGDRSSQGRVLEGVGGDVGLPPSGRFSCLRDGSARAAFVAGVLVGGTGLVRVDALREVVLLLPVLALGGALGARWVRPLLVGLGAAVAVSAVAAVGLSWQYLASIAGSLVPLLALGVLVGVLSAGALVVRRRGVPGRVPAGVVRRLPDLAGVAVLLVGFYLASRPLWLVTRQDPDDPGARYVAGMQARQGLPVDGGRTYAEQTVTWLAWYVGPVALLVALVVLAAVVRRATASATRGVVEAWLPALVVAAGSTLLTLLRPGITPDHPWADRRLLVALPLVVVLVVVGADRVLRRSAASGPRWVGPAVVAVGAALVVGPAVAATWPHRAGGVERGSLAAVEQVCATLEDGDVVIAVDSRAANEWPQVVRGMCGVPALSTTAGLHRDADALASTVREVADAVSARGGRLVLLAADGPEALDELGVAPAPVVDTVVREDEHVLERRPVRTDPLPVRVWLAPAG</sequence>
<reference evidence="3" key="1">
    <citation type="journal article" date="2019" name="Int. J. Syst. Evol. Microbiol.">
        <title>The Global Catalogue of Microorganisms (GCM) 10K type strain sequencing project: providing services to taxonomists for standard genome sequencing and annotation.</title>
        <authorList>
            <consortium name="The Broad Institute Genomics Platform"/>
            <consortium name="The Broad Institute Genome Sequencing Center for Infectious Disease"/>
            <person name="Wu L."/>
            <person name="Ma J."/>
        </authorList>
    </citation>
    <scope>NUCLEOTIDE SEQUENCE [LARGE SCALE GENOMIC DNA]</scope>
    <source>
        <strain evidence="3">JCM 17809</strain>
    </source>
</reference>
<keyword evidence="1" id="KW-1133">Transmembrane helix</keyword>
<feature type="transmembrane region" description="Helical" evidence="1">
    <location>
        <begin position="357"/>
        <end position="376"/>
    </location>
</feature>
<feature type="transmembrane region" description="Helical" evidence="1">
    <location>
        <begin position="547"/>
        <end position="566"/>
    </location>
</feature>
<feature type="transmembrane region" description="Helical" evidence="1">
    <location>
        <begin position="162"/>
        <end position="187"/>
    </location>
</feature>
<feature type="transmembrane region" description="Helical" evidence="1">
    <location>
        <begin position="36"/>
        <end position="56"/>
    </location>
</feature>
<feature type="transmembrane region" description="Helical" evidence="1">
    <location>
        <begin position="481"/>
        <end position="501"/>
    </location>
</feature>
<dbReference type="RefSeq" id="WP_345201677.1">
    <property type="nucleotide sequence ID" value="NZ_BAABGM010000002.1"/>
</dbReference>
<proteinExistence type="predicted"/>
<keyword evidence="3" id="KW-1185">Reference proteome</keyword>
<dbReference type="EMBL" id="BAABGM010000002">
    <property type="protein sequence ID" value="GAA4398095.1"/>
    <property type="molecule type" value="Genomic_DNA"/>
</dbReference>
<evidence type="ECO:0008006" key="4">
    <source>
        <dbReference type="Google" id="ProtNLM"/>
    </source>
</evidence>
<feature type="transmembrane region" description="Helical" evidence="1">
    <location>
        <begin position="423"/>
        <end position="441"/>
    </location>
</feature>